<feature type="region of interest" description="Disordered" evidence="5">
    <location>
        <begin position="1"/>
        <end position="22"/>
    </location>
</feature>
<feature type="region of interest" description="Disordered" evidence="5">
    <location>
        <begin position="823"/>
        <end position="843"/>
    </location>
</feature>
<dbReference type="EMBL" id="JAGYWB010000010">
    <property type="protein sequence ID" value="KAI0507419.1"/>
    <property type="molecule type" value="Genomic_DNA"/>
</dbReference>
<feature type="compositionally biased region" description="Polar residues" evidence="5">
    <location>
        <begin position="242"/>
        <end position="256"/>
    </location>
</feature>
<evidence type="ECO:0000256" key="2">
    <source>
        <dbReference type="ARBA" id="ARBA00022723"/>
    </source>
</evidence>
<dbReference type="GO" id="GO:0003676">
    <property type="term" value="F:nucleic acid binding"/>
    <property type="evidence" value="ECO:0007669"/>
    <property type="project" value="InterPro"/>
</dbReference>
<dbReference type="Pfam" id="PF22936">
    <property type="entry name" value="Pol_BBD"/>
    <property type="match status" value="1"/>
</dbReference>
<dbReference type="Pfam" id="PF25597">
    <property type="entry name" value="SH3_retrovirus"/>
    <property type="match status" value="1"/>
</dbReference>
<sequence length="1368" mass="153475">MATPIISQSAESSSDVTPVNTEQVRNSPDDIVIPSSLKFLISNIKTIVPIQLSNDNYATWRSQIWKLFRANNYSSFLDQTTVIPSRTIIDSTGTSIINEAYCRWVLADQNLAAAICSTISASILPYVLNLDNCADIWSTLERRLQATNRSRVIQLKNELHHITMGQQTMLQYLTNIKTLVDNIAAAGSPIDNEDILLYTLNGLPPQYQAFKTSIRTTLTPVALEDLYSLLLSEEINLSTDLAKEQSNPNTQTALYTNRSRGRGRGRSNSFSRGRNTSNNQPNSSSNQNTSTAPVFCQICGKRRHTANICWHRFNANYTTPSTALTASNTQIPSDWILDTRASSHFTNNLDNIQQPSEYNGSDNVSIGDGRSIPIAHSGQGLLPTPTRNLSLFKLLHTPNLAYNLLSVSSLTKDNNLSIVFDASGFCIKDKQNNRTLLSGPCNRGLYRLSNTGTKPQALSATTTSSTRWHRRLGHPHQQIISTISKHNRNLGIPTTIVSCSMCKATKGHKLPFPTSSSHNYKPLELIHMDVWGPSPITSNQGFRYYIAFIDDFTRFTWVYPLRFKSDVFSIFSAFHVAIEKQYALPIKIIRSDGGTEFLNFKFQQHLRNHGIQHQISCPYTPEQNGLVERKHRHIIETTRTLLHTAHIPLHFWLDTLLTAVYLINIMPSSNTMHTSPYQLLHNRPPNYSHLRVFGCACYPLLPSNSRHKLSLKSPQYVFLGYATSYKGYKCLNPTTGRIFISRHVTFEEDLFPFVVSSPIPTTNSSQLHSNPHLLIPTSTIPAHTINTNLPNQHNISTPPQPLPHSIQDDHTSQSITNTITEIPNTTLPVPPPPSHSMVTRSKTGSLKPKTIFNLIHTTKPITTDPTSYTEASKHSHWRTAMANEFLALQQQGTWCLVPPPIDTLILGSRWTYKTKKNSDGSISSYKARLVAQGHRQEYGLHYKETFSPVAKFPTIRILLTIAFTNSWHIHQLDIANAFLHGSLNDTVYMKQPRGFEDTQYPKHVCLLKKIPLRPKAGTSPMDANHTYLLIYVDDILITGSNSSSLLQLISSLKTQFAVKHLGSPNTFLGIQITHHPNYLFLSQSNYISKLLEQTGLSKCNVISNPSTTKPPVDTPTDFLSTNSTHYRQITGSLQYATITRPDIAFAVNTLCQHMHSPLLQHFLLLKRLLRYLKGTKDFGLPIFKTNPKLTTFVDADWASDPHTRRSTSGFCTYLGNNLISWTVKKQQTVARSSTEAEYRSLASAAADVIWLRRILSDFQISLQEPTVLHCDNTSAIALANNPVFHARTKHIEVDCHFIRDHIQRGEIFVAPINTTDQTADILTKPLVTPRFIALRSKLTVQEPSSVCGGVITHQPMDSRKDKTEQVYG</sequence>
<evidence type="ECO:0000256" key="4">
    <source>
        <dbReference type="ARBA" id="ARBA00022801"/>
    </source>
</evidence>
<proteinExistence type="predicted"/>
<feature type="region of interest" description="Disordered" evidence="5">
    <location>
        <begin position="242"/>
        <end position="290"/>
    </location>
</feature>
<dbReference type="Pfam" id="PF07727">
    <property type="entry name" value="RVT_2"/>
    <property type="match status" value="2"/>
</dbReference>
<dbReference type="Pfam" id="PF14223">
    <property type="entry name" value="Retrotran_gag_2"/>
    <property type="match status" value="1"/>
</dbReference>
<evidence type="ECO:0000259" key="6">
    <source>
        <dbReference type="PROSITE" id="PS50994"/>
    </source>
</evidence>
<reference evidence="7" key="1">
    <citation type="journal article" date="2022" name="Front. Genet.">
        <title>Chromosome-Scale Assembly of the Dendrobium nobile Genome Provides Insights Into the Molecular Mechanism of the Biosynthesis of the Medicinal Active Ingredient of Dendrobium.</title>
        <authorList>
            <person name="Xu Q."/>
            <person name="Niu S.-C."/>
            <person name="Li K.-L."/>
            <person name="Zheng P.-J."/>
            <person name="Zhang X.-J."/>
            <person name="Jia Y."/>
            <person name="Liu Y."/>
            <person name="Niu Y.-X."/>
            <person name="Yu L.-H."/>
            <person name="Chen D.-F."/>
            <person name="Zhang G.-Q."/>
        </authorList>
    </citation>
    <scope>NUCLEOTIDE SEQUENCE</scope>
    <source>
        <tissue evidence="7">Leaf</tissue>
    </source>
</reference>
<dbReference type="Pfam" id="PF13976">
    <property type="entry name" value="gag_pre-integrs"/>
    <property type="match status" value="1"/>
</dbReference>
<feature type="domain" description="Integrase catalytic" evidence="6">
    <location>
        <begin position="518"/>
        <end position="684"/>
    </location>
</feature>
<protein>
    <recommendedName>
        <fullName evidence="6">Integrase catalytic domain-containing protein</fullName>
    </recommendedName>
</protein>
<dbReference type="Gene3D" id="3.30.420.10">
    <property type="entry name" value="Ribonuclease H-like superfamily/Ribonuclease H"/>
    <property type="match status" value="1"/>
</dbReference>
<dbReference type="OrthoDB" id="1737296at2759"/>
<dbReference type="GO" id="GO:0015074">
    <property type="term" value="P:DNA integration"/>
    <property type="evidence" value="ECO:0007669"/>
    <property type="project" value="InterPro"/>
</dbReference>
<accession>A0A8T3BDB9</accession>
<dbReference type="PANTHER" id="PTHR42648">
    <property type="entry name" value="TRANSPOSASE, PUTATIVE-RELATED"/>
    <property type="match status" value="1"/>
</dbReference>
<dbReference type="InterPro" id="IPR039537">
    <property type="entry name" value="Retrotran_Ty1/copia-like"/>
</dbReference>
<dbReference type="InterPro" id="IPR001584">
    <property type="entry name" value="Integrase_cat-core"/>
</dbReference>
<dbReference type="InterPro" id="IPR025724">
    <property type="entry name" value="GAG-pre-integrase_dom"/>
</dbReference>
<evidence type="ECO:0000256" key="5">
    <source>
        <dbReference type="SAM" id="MobiDB-lite"/>
    </source>
</evidence>
<organism evidence="7 8">
    <name type="scientific">Dendrobium nobile</name>
    <name type="common">Orchid</name>
    <dbReference type="NCBI Taxonomy" id="94219"/>
    <lineage>
        <taxon>Eukaryota</taxon>
        <taxon>Viridiplantae</taxon>
        <taxon>Streptophyta</taxon>
        <taxon>Embryophyta</taxon>
        <taxon>Tracheophyta</taxon>
        <taxon>Spermatophyta</taxon>
        <taxon>Magnoliopsida</taxon>
        <taxon>Liliopsida</taxon>
        <taxon>Asparagales</taxon>
        <taxon>Orchidaceae</taxon>
        <taxon>Epidendroideae</taxon>
        <taxon>Malaxideae</taxon>
        <taxon>Dendrobiinae</taxon>
        <taxon>Dendrobium</taxon>
    </lineage>
</organism>
<dbReference type="InterPro" id="IPR036397">
    <property type="entry name" value="RNaseH_sf"/>
</dbReference>
<dbReference type="GO" id="GO:0046872">
    <property type="term" value="F:metal ion binding"/>
    <property type="evidence" value="ECO:0007669"/>
    <property type="project" value="UniProtKB-KW"/>
</dbReference>
<keyword evidence="2" id="KW-0479">Metal-binding</keyword>
<gene>
    <name evidence="7" type="ORF">KFK09_013544</name>
</gene>
<dbReference type="SUPFAM" id="SSF56672">
    <property type="entry name" value="DNA/RNA polymerases"/>
    <property type="match status" value="1"/>
</dbReference>
<evidence type="ECO:0000313" key="8">
    <source>
        <dbReference type="Proteomes" id="UP000829196"/>
    </source>
</evidence>
<dbReference type="GO" id="GO:0004190">
    <property type="term" value="F:aspartic-type endopeptidase activity"/>
    <property type="evidence" value="ECO:0007669"/>
    <property type="project" value="UniProtKB-KW"/>
</dbReference>
<dbReference type="SUPFAM" id="SSF53098">
    <property type="entry name" value="Ribonuclease H-like"/>
    <property type="match status" value="1"/>
</dbReference>
<keyword evidence="8" id="KW-1185">Reference proteome</keyword>
<dbReference type="InterPro" id="IPR054722">
    <property type="entry name" value="PolX-like_BBD"/>
</dbReference>
<dbReference type="InterPro" id="IPR057670">
    <property type="entry name" value="SH3_retrovirus"/>
</dbReference>
<dbReference type="GO" id="GO:0006508">
    <property type="term" value="P:proteolysis"/>
    <property type="evidence" value="ECO:0007669"/>
    <property type="project" value="UniProtKB-KW"/>
</dbReference>
<evidence type="ECO:0000256" key="3">
    <source>
        <dbReference type="ARBA" id="ARBA00022750"/>
    </source>
</evidence>
<dbReference type="InterPro" id="IPR012337">
    <property type="entry name" value="RNaseH-like_sf"/>
</dbReference>
<dbReference type="SMR" id="A0A8T3BDB9"/>
<dbReference type="InterPro" id="IPR043502">
    <property type="entry name" value="DNA/RNA_pol_sf"/>
</dbReference>
<dbReference type="Proteomes" id="UP000829196">
    <property type="component" value="Unassembled WGS sequence"/>
</dbReference>
<keyword evidence="4" id="KW-0378">Hydrolase</keyword>
<name>A0A8T3BDB9_DENNO</name>
<evidence type="ECO:0000256" key="1">
    <source>
        <dbReference type="ARBA" id="ARBA00022670"/>
    </source>
</evidence>
<dbReference type="InterPro" id="IPR013103">
    <property type="entry name" value="RVT_2"/>
</dbReference>
<feature type="compositionally biased region" description="Low complexity" evidence="5">
    <location>
        <begin position="266"/>
        <end position="290"/>
    </location>
</feature>
<evidence type="ECO:0000313" key="7">
    <source>
        <dbReference type="EMBL" id="KAI0507419.1"/>
    </source>
</evidence>
<dbReference type="Pfam" id="PF00665">
    <property type="entry name" value="rve"/>
    <property type="match status" value="1"/>
</dbReference>
<comment type="caution">
    <text evidence="7">The sequence shown here is derived from an EMBL/GenBank/DDBJ whole genome shotgun (WGS) entry which is preliminary data.</text>
</comment>
<dbReference type="CDD" id="cd09272">
    <property type="entry name" value="RNase_HI_RT_Ty1"/>
    <property type="match status" value="1"/>
</dbReference>
<keyword evidence="3" id="KW-0064">Aspartyl protease</keyword>
<dbReference type="PANTHER" id="PTHR42648:SF26">
    <property type="entry name" value="INTEGRASE CATALYTIC DOMAIN-CONTAINING PROTEIN"/>
    <property type="match status" value="1"/>
</dbReference>
<dbReference type="PROSITE" id="PS50994">
    <property type="entry name" value="INTEGRASE"/>
    <property type="match status" value="1"/>
</dbReference>
<keyword evidence="1" id="KW-0645">Protease</keyword>